<protein>
    <submittedName>
        <fullName evidence="1">Uncharacterized protein</fullName>
    </submittedName>
</protein>
<dbReference type="Proteomes" id="UP000798662">
    <property type="component" value="Chromosome 1"/>
</dbReference>
<sequence length="269" mass="26175">MGVLGAAPRAVAAHAAGTVLAAAAGGWTLTLSAVVADVAAGTGAETGASSGGGWTAVVARAAAQLNPLPPLRLLLADSLLWPLAATTALSDVATRGPAAIFYFYAHAKFGWDTPDVAAFLSTLGGALLVSQGLLAPAAVAAAGRHGEAPVIVAGFLLDAAYLALLGAATRGAHLYAALAVATAAWAAAPALRALTARQVPPAAQGRLQGGLAAVATLSAPAAPVVTTALYGYWAPRGVPGAPLYALAGVALVGAAVAASAVAHPRLVRR</sequence>
<accession>A0ACC3BJT0</accession>
<evidence type="ECO:0000313" key="1">
    <source>
        <dbReference type="EMBL" id="KAK1858173.1"/>
    </source>
</evidence>
<organism evidence="1 2">
    <name type="scientific">Pyropia yezoensis</name>
    <name type="common">Susabi-nori</name>
    <name type="synonym">Porphyra yezoensis</name>
    <dbReference type="NCBI Taxonomy" id="2788"/>
    <lineage>
        <taxon>Eukaryota</taxon>
        <taxon>Rhodophyta</taxon>
        <taxon>Bangiophyceae</taxon>
        <taxon>Bangiales</taxon>
        <taxon>Bangiaceae</taxon>
        <taxon>Pyropia</taxon>
    </lineage>
</organism>
<proteinExistence type="predicted"/>
<evidence type="ECO:0000313" key="2">
    <source>
        <dbReference type="Proteomes" id="UP000798662"/>
    </source>
</evidence>
<dbReference type="EMBL" id="CM020618">
    <property type="protein sequence ID" value="KAK1858173.1"/>
    <property type="molecule type" value="Genomic_DNA"/>
</dbReference>
<name>A0ACC3BJT0_PYRYE</name>
<reference evidence="1" key="1">
    <citation type="submission" date="2019-11" db="EMBL/GenBank/DDBJ databases">
        <title>Nori genome reveals adaptations in red seaweeds to the harsh intertidal environment.</title>
        <authorList>
            <person name="Wang D."/>
            <person name="Mao Y."/>
        </authorList>
    </citation>
    <scope>NUCLEOTIDE SEQUENCE</scope>
    <source>
        <tissue evidence="1">Gametophyte</tissue>
    </source>
</reference>
<keyword evidence="2" id="KW-1185">Reference proteome</keyword>
<gene>
    <name evidence="1" type="ORF">I4F81_000784</name>
</gene>
<comment type="caution">
    <text evidence="1">The sequence shown here is derived from an EMBL/GenBank/DDBJ whole genome shotgun (WGS) entry which is preliminary data.</text>
</comment>